<evidence type="ECO:0000313" key="5">
    <source>
        <dbReference type="EMBL" id="OUD10576.1"/>
    </source>
</evidence>
<organism evidence="5 6">
    <name type="scientific">Marivivens niveibacter</name>
    <dbReference type="NCBI Taxonomy" id="1930667"/>
    <lineage>
        <taxon>Bacteria</taxon>
        <taxon>Pseudomonadati</taxon>
        <taxon>Pseudomonadota</taxon>
        <taxon>Alphaproteobacteria</taxon>
        <taxon>Rhodobacterales</taxon>
        <taxon>Paracoccaceae</taxon>
        <taxon>Marivivens group</taxon>
        <taxon>Marivivens</taxon>
    </lineage>
</organism>
<dbReference type="Pfam" id="PF03588">
    <property type="entry name" value="Leu_Phe_trans"/>
    <property type="match status" value="1"/>
</dbReference>
<dbReference type="Gene3D" id="3.30.70.3550">
    <property type="entry name" value="Leucyl/phenylalanyl-tRNA-protein transferase, N-terminal domain"/>
    <property type="match status" value="1"/>
</dbReference>
<protein>
    <recommendedName>
        <fullName evidence="4">Leucyl/phenylalanyl-tRNA--protein transferase</fullName>
        <ecNumber evidence="4">2.3.2.6</ecNumber>
    </recommendedName>
    <alternativeName>
        <fullName evidence="4">L/F-transferase</fullName>
    </alternativeName>
    <alternativeName>
        <fullName evidence="4">Leucyltransferase</fullName>
    </alternativeName>
    <alternativeName>
        <fullName evidence="4">Phenyalanyltransferase</fullName>
    </alternativeName>
</protein>
<dbReference type="AlphaFoldDB" id="A0A251X1V1"/>
<dbReference type="InterPro" id="IPR042221">
    <property type="entry name" value="Leu/Phe-tRNA_Trfase_N"/>
</dbReference>
<dbReference type="NCBIfam" id="TIGR00667">
    <property type="entry name" value="aat"/>
    <property type="match status" value="1"/>
</dbReference>
<dbReference type="HAMAP" id="MF_00688">
    <property type="entry name" value="Leu_Phe_trans"/>
    <property type="match status" value="1"/>
</dbReference>
<keyword evidence="6" id="KW-1185">Reference proteome</keyword>
<dbReference type="PANTHER" id="PTHR30098:SF2">
    <property type="entry name" value="LEUCYL_PHENYLALANYL-TRNA--PROTEIN TRANSFERASE"/>
    <property type="match status" value="1"/>
</dbReference>
<evidence type="ECO:0000256" key="3">
    <source>
        <dbReference type="ARBA" id="ARBA00023315"/>
    </source>
</evidence>
<comment type="catalytic activity">
    <reaction evidence="4">
        <text>L-phenylalanyl-tRNA(Phe) + an N-terminal L-alpha-aminoacyl-[protein] = an N-terminal L-phenylalanyl-L-alpha-aminoacyl-[protein] + tRNA(Phe)</text>
        <dbReference type="Rhea" id="RHEA:43632"/>
        <dbReference type="Rhea" id="RHEA-COMP:9668"/>
        <dbReference type="Rhea" id="RHEA-COMP:9699"/>
        <dbReference type="Rhea" id="RHEA-COMP:10636"/>
        <dbReference type="Rhea" id="RHEA-COMP:10637"/>
        <dbReference type="ChEBI" id="CHEBI:78442"/>
        <dbReference type="ChEBI" id="CHEBI:78531"/>
        <dbReference type="ChEBI" id="CHEBI:78597"/>
        <dbReference type="ChEBI" id="CHEBI:83561"/>
        <dbReference type="EC" id="2.3.2.6"/>
    </reaction>
</comment>
<dbReference type="Proteomes" id="UP000194664">
    <property type="component" value="Unassembled WGS sequence"/>
</dbReference>
<dbReference type="OrthoDB" id="9790282at2"/>
<dbReference type="GO" id="GO:0005737">
    <property type="term" value="C:cytoplasm"/>
    <property type="evidence" value="ECO:0007669"/>
    <property type="project" value="UniProtKB-SubCell"/>
</dbReference>
<dbReference type="RefSeq" id="WP_086450225.1">
    <property type="nucleotide sequence ID" value="NZ_MSPP01000001.1"/>
</dbReference>
<evidence type="ECO:0000256" key="2">
    <source>
        <dbReference type="ARBA" id="ARBA00022679"/>
    </source>
</evidence>
<evidence type="ECO:0000313" key="6">
    <source>
        <dbReference type="Proteomes" id="UP000194664"/>
    </source>
</evidence>
<comment type="similarity">
    <text evidence="4">Belongs to the L/F-transferase family.</text>
</comment>
<dbReference type="FunFam" id="3.40.630.70:FF:000001">
    <property type="entry name" value="Leucyl/phenylalanyl-tRNA--protein transferase"/>
    <property type="match status" value="1"/>
</dbReference>
<evidence type="ECO:0000256" key="4">
    <source>
        <dbReference type="HAMAP-Rule" id="MF_00688"/>
    </source>
</evidence>
<comment type="subcellular location">
    <subcellularLocation>
        <location evidence="4">Cytoplasm</location>
    </subcellularLocation>
</comment>
<dbReference type="InterPro" id="IPR004616">
    <property type="entry name" value="Leu/Phe-tRNA_Trfase"/>
</dbReference>
<gene>
    <name evidence="4" type="primary">aat</name>
    <name evidence="5" type="ORF">BVC71_03535</name>
</gene>
<keyword evidence="3 4" id="KW-0012">Acyltransferase</keyword>
<dbReference type="GO" id="GO:0008914">
    <property type="term" value="F:leucyl-tRNA--protein transferase activity"/>
    <property type="evidence" value="ECO:0007669"/>
    <property type="project" value="UniProtKB-UniRule"/>
</dbReference>
<dbReference type="SUPFAM" id="SSF55729">
    <property type="entry name" value="Acyl-CoA N-acyltransferases (Nat)"/>
    <property type="match status" value="1"/>
</dbReference>
<keyword evidence="1 4" id="KW-0963">Cytoplasm</keyword>
<dbReference type="GO" id="GO:0030163">
    <property type="term" value="P:protein catabolic process"/>
    <property type="evidence" value="ECO:0007669"/>
    <property type="project" value="UniProtKB-UniRule"/>
</dbReference>
<accession>A0A251X1V1</accession>
<comment type="caution">
    <text evidence="5">The sequence shown here is derived from an EMBL/GenBank/DDBJ whole genome shotgun (WGS) entry which is preliminary data.</text>
</comment>
<sequence length="216" mass="24307">MRDTPPALTPELLINAYAAGVFPMSESRDDPEIFWVDPKLRGIIPLDQFHISRSLAKAMRKSEWRISYDTAFRDVMAGCADREETWISDTIFDLYSQLFDLGVAHSVEVWESETLVGGSYGIALGSAFFGESMFSRRTNASKMALAWLTDHLRECGYTLFDTQFLTPHLASLGGIEIPRVDYRAQLFKALQKPADFYSVETVASAQDVIQRTTQTS</sequence>
<dbReference type="EMBL" id="MSPP01000001">
    <property type="protein sequence ID" value="OUD10576.1"/>
    <property type="molecule type" value="Genomic_DNA"/>
</dbReference>
<keyword evidence="2 4" id="KW-0808">Transferase</keyword>
<comment type="catalytic activity">
    <reaction evidence="4">
        <text>N-terminal L-arginyl-[protein] + L-leucyl-tRNA(Leu) = N-terminal L-leucyl-L-arginyl-[protein] + tRNA(Leu) + H(+)</text>
        <dbReference type="Rhea" id="RHEA:50416"/>
        <dbReference type="Rhea" id="RHEA-COMP:9613"/>
        <dbReference type="Rhea" id="RHEA-COMP:9622"/>
        <dbReference type="Rhea" id="RHEA-COMP:12672"/>
        <dbReference type="Rhea" id="RHEA-COMP:12673"/>
        <dbReference type="ChEBI" id="CHEBI:15378"/>
        <dbReference type="ChEBI" id="CHEBI:64719"/>
        <dbReference type="ChEBI" id="CHEBI:78442"/>
        <dbReference type="ChEBI" id="CHEBI:78494"/>
        <dbReference type="ChEBI" id="CHEBI:133044"/>
        <dbReference type="EC" id="2.3.2.6"/>
    </reaction>
</comment>
<dbReference type="InterPro" id="IPR016181">
    <property type="entry name" value="Acyl_CoA_acyltransferase"/>
</dbReference>
<name>A0A251X1V1_9RHOB</name>
<dbReference type="Gene3D" id="3.40.630.70">
    <property type="entry name" value="Leucyl/phenylalanyl-tRNA-protein transferase, C-terminal domain"/>
    <property type="match status" value="1"/>
</dbReference>
<proteinExistence type="inferred from homology"/>
<reference evidence="5 6" key="1">
    <citation type="submission" date="2016-12" db="EMBL/GenBank/DDBJ databases">
        <title>The draft genome sequence of HSLHS2.</title>
        <authorList>
            <person name="Hu D."/>
            <person name="Wang L."/>
            <person name="Shao Z."/>
        </authorList>
    </citation>
    <scope>NUCLEOTIDE SEQUENCE [LARGE SCALE GENOMIC DNA]</scope>
    <source>
        <strain evidence="5">MCCC 1A06712</strain>
    </source>
</reference>
<dbReference type="PANTHER" id="PTHR30098">
    <property type="entry name" value="LEUCYL/PHENYLALANYL-TRNA--PROTEIN TRANSFERASE"/>
    <property type="match status" value="1"/>
</dbReference>
<dbReference type="EC" id="2.3.2.6" evidence="4"/>
<evidence type="ECO:0000256" key="1">
    <source>
        <dbReference type="ARBA" id="ARBA00022490"/>
    </source>
</evidence>
<comment type="function">
    <text evidence="4">Functions in the N-end rule pathway of protein degradation where it conjugates Leu, Phe and, less efficiently, Met from aminoacyl-tRNAs to the N-termini of proteins containing an N-terminal arginine or lysine.</text>
</comment>
<comment type="catalytic activity">
    <reaction evidence="4">
        <text>N-terminal L-lysyl-[protein] + L-leucyl-tRNA(Leu) = N-terminal L-leucyl-L-lysyl-[protein] + tRNA(Leu) + H(+)</text>
        <dbReference type="Rhea" id="RHEA:12340"/>
        <dbReference type="Rhea" id="RHEA-COMP:9613"/>
        <dbReference type="Rhea" id="RHEA-COMP:9622"/>
        <dbReference type="Rhea" id="RHEA-COMP:12670"/>
        <dbReference type="Rhea" id="RHEA-COMP:12671"/>
        <dbReference type="ChEBI" id="CHEBI:15378"/>
        <dbReference type="ChEBI" id="CHEBI:65249"/>
        <dbReference type="ChEBI" id="CHEBI:78442"/>
        <dbReference type="ChEBI" id="CHEBI:78494"/>
        <dbReference type="ChEBI" id="CHEBI:133043"/>
        <dbReference type="EC" id="2.3.2.6"/>
    </reaction>
</comment>
<dbReference type="InterPro" id="IPR042203">
    <property type="entry name" value="Leu/Phe-tRNA_Trfase_C"/>
</dbReference>